<feature type="domain" description="IRG-type G" evidence="5">
    <location>
        <begin position="50"/>
        <end position="245"/>
    </location>
</feature>
<dbReference type="SUPFAM" id="SSF52540">
    <property type="entry name" value="P-loop containing nucleoside triphosphate hydrolases"/>
    <property type="match status" value="1"/>
</dbReference>
<dbReference type="InterPro" id="IPR027417">
    <property type="entry name" value="P-loop_NTPase"/>
</dbReference>
<dbReference type="GO" id="GO:0005525">
    <property type="term" value="F:GTP binding"/>
    <property type="evidence" value="ECO:0007669"/>
    <property type="project" value="UniProtKB-KW"/>
</dbReference>
<dbReference type="GO" id="GO:0016020">
    <property type="term" value="C:membrane"/>
    <property type="evidence" value="ECO:0007669"/>
    <property type="project" value="InterPro"/>
</dbReference>
<dbReference type="Pfam" id="PF05049">
    <property type="entry name" value="IIGP"/>
    <property type="match status" value="1"/>
</dbReference>
<name>A0A1U7SNE2_ALLSI</name>
<dbReference type="InParanoid" id="A0A1U7SNE2"/>
<evidence type="ECO:0000256" key="1">
    <source>
        <dbReference type="ARBA" id="ARBA00005429"/>
    </source>
</evidence>
<reference evidence="7" key="1">
    <citation type="submission" date="2025-08" db="UniProtKB">
        <authorList>
            <consortium name="RefSeq"/>
        </authorList>
    </citation>
    <scope>IDENTIFICATION</scope>
</reference>
<evidence type="ECO:0000256" key="4">
    <source>
        <dbReference type="ARBA" id="ARBA00023134"/>
    </source>
</evidence>
<dbReference type="Gene3D" id="3.40.50.300">
    <property type="entry name" value="P-loop containing nucleotide triphosphate hydrolases"/>
    <property type="match status" value="1"/>
</dbReference>
<gene>
    <name evidence="7" type="primary">LOC102386814</name>
</gene>
<protein>
    <submittedName>
        <fullName evidence="7">Interferon-inducible GTPase 5-like</fullName>
    </submittedName>
</protein>
<dbReference type="OrthoDB" id="422720at2759"/>
<dbReference type="PROSITE" id="PS51716">
    <property type="entry name" value="G_IRG"/>
    <property type="match status" value="1"/>
</dbReference>
<dbReference type="FunFam" id="3.40.50.300:FF:000541">
    <property type="entry name" value="Immunity related GTPase M"/>
    <property type="match status" value="1"/>
</dbReference>
<sequence>MAGAGENLGPEPFSSIPPEQQEELKAALRKGNLEAVASKTREVLGNLDKVGLNIAVTGIAGSGKSSFVNAMHGLDDGDKDTASTGVTETTFKPACFPHSQNPNVIIWDLPGIGTPTLRADTYLQQMQFDRYDFFIIISCTRFTEYDIKLAREIQGLGKRFYFVRAKVDQDLDNERRLYDQSGCLKKPSASRPPQYDEAVILKNIRDNCNGNLETGGMDFQQVFLVSNWYINEYDFPRLQETLLHELPSHKRLTFLRSLSNLSKETLKEKKNYLMDQVWLKSLASLGASVVPVPGFATERSAVLLVTSLKLYCQDFGLDKDSLDGIARRTNKPIEELRAVIKSPLAHEITEDLVIKLLSEAVGGAVNYALVFKNILPIACPVIGSAVSGTVSYNTTYTLLEGFLNDVADDATRVLEKASK</sequence>
<dbReference type="eggNOG" id="ENOG502QS9R">
    <property type="taxonomic scope" value="Eukaryota"/>
</dbReference>
<dbReference type="Proteomes" id="UP000189705">
    <property type="component" value="Unplaced"/>
</dbReference>
<dbReference type="InterPro" id="IPR007743">
    <property type="entry name" value="Immunity-related_GTPase-like"/>
</dbReference>
<evidence type="ECO:0000256" key="3">
    <source>
        <dbReference type="ARBA" id="ARBA00022801"/>
    </source>
</evidence>
<dbReference type="PANTHER" id="PTHR32341:SF17">
    <property type="entry name" value="IRG-TYPE G DOMAIN-CONTAINING PROTEIN"/>
    <property type="match status" value="1"/>
</dbReference>
<evidence type="ECO:0000256" key="2">
    <source>
        <dbReference type="ARBA" id="ARBA00022741"/>
    </source>
</evidence>
<dbReference type="AlphaFoldDB" id="A0A1U7SNE2"/>
<keyword evidence="2" id="KW-0547">Nucleotide-binding</keyword>
<evidence type="ECO:0000259" key="5">
    <source>
        <dbReference type="PROSITE" id="PS51716"/>
    </source>
</evidence>
<accession>A0A1U7SNE2</accession>
<keyword evidence="6" id="KW-1185">Reference proteome</keyword>
<proteinExistence type="inferred from homology"/>
<keyword evidence="3" id="KW-0378">Hydrolase</keyword>
<dbReference type="InterPro" id="IPR030385">
    <property type="entry name" value="G_IRG_dom"/>
</dbReference>
<organism evidence="6 7">
    <name type="scientific">Alligator sinensis</name>
    <name type="common">Chinese alligator</name>
    <dbReference type="NCBI Taxonomy" id="38654"/>
    <lineage>
        <taxon>Eukaryota</taxon>
        <taxon>Metazoa</taxon>
        <taxon>Chordata</taxon>
        <taxon>Craniata</taxon>
        <taxon>Vertebrata</taxon>
        <taxon>Euteleostomi</taxon>
        <taxon>Archelosauria</taxon>
        <taxon>Archosauria</taxon>
        <taxon>Crocodylia</taxon>
        <taxon>Alligatoridae</taxon>
        <taxon>Alligatorinae</taxon>
        <taxon>Alligator</taxon>
    </lineage>
</organism>
<dbReference type="GO" id="GO:0003924">
    <property type="term" value="F:GTPase activity"/>
    <property type="evidence" value="ECO:0007669"/>
    <property type="project" value="TreeGrafter"/>
</dbReference>
<comment type="similarity">
    <text evidence="1">Belongs to the TRAFAC class dynamin-like GTPase superfamily. IRG family.</text>
</comment>
<evidence type="ECO:0000313" key="7">
    <source>
        <dbReference type="RefSeq" id="XP_006039017.1"/>
    </source>
</evidence>
<dbReference type="RefSeq" id="XP_006039017.1">
    <property type="nucleotide sequence ID" value="XM_006038955.3"/>
</dbReference>
<dbReference type="PANTHER" id="PTHR32341">
    <property type="entry name" value="INTERFERON-INDUCIBLE GTPASE"/>
    <property type="match status" value="1"/>
</dbReference>
<dbReference type="KEGG" id="asn:102386814"/>
<keyword evidence="4" id="KW-0342">GTP-binding</keyword>
<evidence type="ECO:0000313" key="6">
    <source>
        <dbReference type="Proteomes" id="UP000189705"/>
    </source>
</evidence>
<dbReference type="GeneID" id="102386814"/>
<dbReference type="InterPro" id="IPR051515">
    <property type="entry name" value="IRG"/>
</dbReference>